<organism evidence="2">
    <name type="scientific">bioreactor metagenome</name>
    <dbReference type="NCBI Taxonomy" id="1076179"/>
    <lineage>
        <taxon>unclassified sequences</taxon>
        <taxon>metagenomes</taxon>
        <taxon>ecological metagenomes</taxon>
    </lineage>
</organism>
<gene>
    <name evidence="2" type="ORF">SDC9_97906</name>
</gene>
<protein>
    <submittedName>
        <fullName evidence="2">Uncharacterized protein</fullName>
    </submittedName>
</protein>
<reference evidence="2" key="1">
    <citation type="submission" date="2019-08" db="EMBL/GenBank/DDBJ databases">
        <authorList>
            <person name="Kucharzyk K."/>
            <person name="Murdoch R.W."/>
            <person name="Higgins S."/>
            <person name="Loffler F."/>
        </authorList>
    </citation>
    <scope>NUCLEOTIDE SEQUENCE</scope>
</reference>
<evidence type="ECO:0000256" key="1">
    <source>
        <dbReference type="SAM" id="MobiDB-lite"/>
    </source>
</evidence>
<dbReference type="AlphaFoldDB" id="A0A645ADA2"/>
<name>A0A645ADA2_9ZZZZ</name>
<dbReference type="EMBL" id="VSSQ01013289">
    <property type="protein sequence ID" value="MPM51159.1"/>
    <property type="molecule type" value="Genomic_DNA"/>
</dbReference>
<sequence length="80" mass="9178">MREDVFAFIEAQFANGQNTVLAEPKRGFGIRQFPRSFRQLPQSREKPAFRPPVSNETAIQRERKDGLSFDLSRLLCGEHG</sequence>
<evidence type="ECO:0000313" key="2">
    <source>
        <dbReference type="EMBL" id="MPM51159.1"/>
    </source>
</evidence>
<comment type="caution">
    <text evidence="2">The sequence shown here is derived from an EMBL/GenBank/DDBJ whole genome shotgun (WGS) entry which is preliminary data.</text>
</comment>
<accession>A0A645ADA2</accession>
<proteinExistence type="predicted"/>
<feature type="region of interest" description="Disordered" evidence="1">
    <location>
        <begin position="40"/>
        <end position="61"/>
    </location>
</feature>